<dbReference type="PROSITE" id="PS50294">
    <property type="entry name" value="WD_REPEATS_REGION"/>
    <property type="match status" value="6"/>
</dbReference>
<evidence type="ECO:0000256" key="2">
    <source>
        <dbReference type="ARBA" id="ARBA00022737"/>
    </source>
</evidence>
<dbReference type="InterPro" id="IPR036322">
    <property type="entry name" value="WD40_repeat_dom_sf"/>
</dbReference>
<feature type="region of interest" description="Disordered" evidence="5">
    <location>
        <begin position="913"/>
        <end position="935"/>
    </location>
</feature>
<dbReference type="Pfam" id="PF25173">
    <property type="entry name" value="Beta-prop_WDR3_1st"/>
    <property type="match status" value="1"/>
</dbReference>
<evidence type="ECO:0000259" key="6">
    <source>
        <dbReference type="Pfam" id="PF04003"/>
    </source>
</evidence>
<dbReference type="Pfam" id="PF04003">
    <property type="entry name" value="Utp12"/>
    <property type="match status" value="1"/>
</dbReference>
<dbReference type="PROSITE" id="PS50082">
    <property type="entry name" value="WD_REPEATS_2"/>
    <property type="match status" value="6"/>
</dbReference>
<name>A0ABP0UL29_9BRYO</name>
<feature type="repeat" description="WD" evidence="4">
    <location>
        <begin position="105"/>
        <end position="137"/>
    </location>
</feature>
<dbReference type="InterPro" id="IPR020472">
    <property type="entry name" value="WD40_PAC1"/>
</dbReference>
<feature type="domain" description="Small-subunit processome Utp12" evidence="6">
    <location>
        <begin position="785"/>
        <end position="886"/>
    </location>
</feature>
<evidence type="ECO:0000256" key="3">
    <source>
        <dbReference type="ARBA" id="ARBA00038229"/>
    </source>
</evidence>
<dbReference type="CDD" id="cd00200">
    <property type="entry name" value="WD40"/>
    <property type="match status" value="1"/>
</dbReference>
<dbReference type="PANTHER" id="PTHR19853">
    <property type="entry name" value="WD REPEAT CONTAINING PROTEIN 3 WDR3"/>
    <property type="match status" value="1"/>
</dbReference>
<feature type="compositionally biased region" description="Acidic residues" evidence="5">
    <location>
        <begin position="316"/>
        <end position="329"/>
    </location>
</feature>
<feature type="repeat" description="WD" evidence="4">
    <location>
        <begin position="659"/>
        <end position="691"/>
    </location>
</feature>
<dbReference type="SMART" id="SM00320">
    <property type="entry name" value="WD40"/>
    <property type="match status" value="11"/>
</dbReference>
<dbReference type="Proteomes" id="UP001497512">
    <property type="component" value="Chromosome 4"/>
</dbReference>
<dbReference type="PANTHER" id="PTHR19853:SF0">
    <property type="entry name" value="WD REPEAT-CONTAINING PROTEIN 3"/>
    <property type="match status" value="1"/>
</dbReference>
<evidence type="ECO:0000256" key="4">
    <source>
        <dbReference type="PROSITE-ProRule" id="PRU00221"/>
    </source>
</evidence>
<dbReference type="Pfam" id="PF25172">
    <property type="entry name" value="Beta-prop_WDR3_2nd"/>
    <property type="match status" value="1"/>
</dbReference>
<dbReference type="InterPro" id="IPR019775">
    <property type="entry name" value="WD40_repeat_CS"/>
</dbReference>
<evidence type="ECO:0000313" key="8">
    <source>
        <dbReference type="Proteomes" id="UP001497512"/>
    </source>
</evidence>
<dbReference type="PRINTS" id="PR00320">
    <property type="entry name" value="GPROTEINBRPT"/>
</dbReference>
<keyword evidence="8" id="KW-1185">Reference proteome</keyword>
<dbReference type="Gene3D" id="2.130.10.10">
    <property type="entry name" value="YVTN repeat-like/Quinoprotein amine dehydrogenase"/>
    <property type="match status" value="4"/>
</dbReference>
<accession>A0ABP0UL29</accession>
<feature type="repeat" description="WD" evidence="4">
    <location>
        <begin position="147"/>
        <end position="188"/>
    </location>
</feature>
<keyword evidence="2" id="KW-0677">Repeat</keyword>
<feature type="region of interest" description="Disordered" evidence="5">
    <location>
        <begin position="298"/>
        <end position="329"/>
    </location>
</feature>
<dbReference type="InterPro" id="IPR015943">
    <property type="entry name" value="WD40/YVTN_repeat-like_dom_sf"/>
</dbReference>
<organism evidence="7 8">
    <name type="scientific">Sphagnum troendelagicum</name>
    <dbReference type="NCBI Taxonomy" id="128251"/>
    <lineage>
        <taxon>Eukaryota</taxon>
        <taxon>Viridiplantae</taxon>
        <taxon>Streptophyta</taxon>
        <taxon>Embryophyta</taxon>
        <taxon>Bryophyta</taxon>
        <taxon>Sphagnophytina</taxon>
        <taxon>Sphagnopsida</taxon>
        <taxon>Sphagnales</taxon>
        <taxon>Sphagnaceae</taxon>
        <taxon>Sphagnum</taxon>
    </lineage>
</organism>
<dbReference type="InterPro" id="IPR007148">
    <property type="entry name" value="SSU_processome_Utp12"/>
</dbReference>
<sequence>MVKAYLRYEEGDAFGVVSAGQARVCYDKSGKLLLVGALEKCLVWNVKQGRCVSALTAPAPSSGGVRPQVTALAPSPSSSTLVAAGYKDGAILVWDMVKGTCETVLKGHKGAITALAYNKSGALLASGSTDTNIIVWDAVGEAGLYSLRAHRDQVTDLLFLENCKKLVSSSKDTNVRVWDLDTQSCVQRVVSNRSAVWSLDVDPLERHLVIGSADPELRVYGIAPNEVCPNGQVVQKDSGRDLAETNWDILLPLGTIKRQSADRVATVKFNSSGTLLGCQVAGKTVEVYRIRDESEMLKKAKRRKKRKRKKTSTTGEDMEGEENIDGDDHEDDAKEILASDMFELSQVVRLKQKLGSFSFSPLQPKKGVIATIALALQNNSLEVYELQEQTSSRIHSIDLPGHRSDVRVTVLSADSTTLMTASHNAVKIWNPRSGTCLRTIESGYGLCGIIVPGNRQAILGTKAGTLEIFDIAAAELIQVVDAHGGAIWSLAPMPDGSGFVSGGADHDVKFWEYQLVQSTDKSSKHLSVRNTRLLRMTDDVLCVRTSPDAKYIAVALLDSTIKVFFSDSLKFFVSLYGHKLPVLTMDISSDGALLASGSADKNLKIWGMDFGDCHRSLFAHGDSVMAVQFVPKTHYIFSAGKDGVLKYWDADKFELLLTLEGHHAEVWCLAVSPHGDFVVTGSHDRSIRRWDRTEEPFFIEEETEKRLESMFEAVQDDSKDESLQQTTEVGAKRTQESLTAADSIIEALDMAEEEIERMRLHKTESGNGKLVNFQPNVMMLQLSPSAYVLRTMVAVRPSDLEQALVTLPFTDALKLLGYLRDWISAGDQVELVCRVATLLLRIHHQQLTATAAARPVLTSLHSVLHGGIQKMKDTLGFNLAAMGHIQHLLTKRSDAASKAVGMKLLDIRAKIAKKREENKPKPRKRQKKIELSRTI</sequence>
<dbReference type="EMBL" id="OZ019896">
    <property type="protein sequence ID" value="CAK9223581.1"/>
    <property type="molecule type" value="Genomic_DNA"/>
</dbReference>
<feature type="repeat" description="WD" evidence="4">
    <location>
        <begin position="617"/>
        <end position="658"/>
    </location>
</feature>
<evidence type="ECO:0000256" key="5">
    <source>
        <dbReference type="SAM" id="MobiDB-lite"/>
    </source>
</evidence>
<dbReference type="PROSITE" id="PS00678">
    <property type="entry name" value="WD_REPEATS_1"/>
    <property type="match status" value="2"/>
</dbReference>
<dbReference type="SUPFAM" id="SSF50978">
    <property type="entry name" value="WD40 repeat-like"/>
    <property type="match status" value="2"/>
</dbReference>
<reference evidence="7" key="1">
    <citation type="submission" date="2024-02" db="EMBL/GenBank/DDBJ databases">
        <authorList>
            <consortium name="ELIXIR-Norway"/>
            <consortium name="Elixir Norway"/>
        </authorList>
    </citation>
    <scope>NUCLEOTIDE SEQUENCE</scope>
</reference>
<evidence type="ECO:0000256" key="1">
    <source>
        <dbReference type="ARBA" id="ARBA00022574"/>
    </source>
</evidence>
<feature type="compositionally biased region" description="Basic residues" evidence="5">
    <location>
        <begin position="299"/>
        <end position="311"/>
    </location>
</feature>
<dbReference type="InterPro" id="IPR051570">
    <property type="entry name" value="TBC1_cilium_biogenesis"/>
</dbReference>
<feature type="repeat" description="WD" evidence="4">
    <location>
        <begin position="480"/>
        <end position="512"/>
    </location>
</feature>
<feature type="repeat" description="WD" evidence="4">
    <location>
        <begin position="575"/>
        <end position="616"/>
    </location>
</feature>
<keyword evidence="1 4" id="KW-0853">WD repeat</keyword>
<dbReference type="InterPro" id="IPR001680">
    <property type="entry name" value="WD40_rpt"/>
</dbReference>
<proteinExistence type="inferred from homology"/>
<protein>
    <recommendedName>
        <fullName evidence="6">Small-subunit processome Utp12 domain-containing protein</fullName>
    </recommendedName>
</protein>
<evidence type="ECO:0000313" key="7">
    <source>
        <dbReference type="EMBL" id="CAK9223581.1"/>
    </source>
</evidence>
<gene>
    <name evidence="7" type="ORF">CSSPTR1EN2_LOCUS16903</name>
</gene>
<comment type="similarity">
    <text evidence="3">Belongs to the WD repeat WDR3/UTP12 family.</text>
</comment>